<protein>
    <submittedName>
        <fullName evidence="2">Uncharacterized protein</fullName>
    </submittedName>
</protein>
<evidence type="ECO:0000313" key="3">
    <source>
        <dbReference type="Proteomes" id="UP001054945"/>
    </source>
</evidence>
<dbReference type="EMBL" id="BPLR01013944">
    <property type="protein sequence ID" value="GIY64961.1"/>
    <property type="molecule type" value="Genomic_DNA"/>
</dbReference>
<feature type="region of interest" description="Disordered" evidence="1">
    <location>
        <begin position="1"/>
        <end position="24"/>
    </location>
</feature>
<organism evidence="2 3">
    <name type="scientific">Caerostris extrusa</name>
    <name type="common">Bark spider</name>
    <name type="synonym">Caerostris bankana</name>
    <dbReference type="NCBI Taxonomy" id="172846"/>
    <lineage>
        <taxon>Eukaryota</taxon>
        <taxon>Metazoa</taxon>
        <taxon>Ecdysozoa</taxon>
        <taxon>Arthropoda</taxon>
        <taxon>Chelicerata</taxon>
        <taxon>Arachnida</taxon>
        <taxon>Araneae</taxon>
        <taxon>Araneomorphae</taxon>
        <taxon>Entelegynae</taxon>
        <taxon>Araneoidea</taxon>
        <taxon>Araneidae</taxon>
        <taxon>Caerostris</taxon>
    </lineage>
</organism>
<keyword evidence="3" id="KW-1185">Reference proteome</keyword>
<dbReference type="Proteomes" id="UP001054945">
    <property type="component" value="Unassembled WGS sequence"/>
</dbReference>
<proteinExistence type="predicted"/>
<reference evidence="2 3" key="1">
    <citation type="submission" date="2021-06" db="EMBL/GenBank/DDBJ databases">
        <title>Caerostris extrusa draft genome.</title>
        <authorList>
            <person name="Kono N."/>
            <person name="Arakawa K."/>
        </authorList>
    </citation>
    <scope>NUCLEOTIDE SEQUENCE [LARGE SCALE GENOMIC DNA]</scope>
</reference>
<accession>A0AAV4V498</accession>
<evidence type="ECO:0000256" key="1">
    <source>
        <dbReference type="SAM" id="MobiDB-lite"/>
    </source>
</evidence>
<name>A0AAV4V498_CAEEX</name>
<evidence type="ECO:0000313" key="2">
    <source>
        <dbReference type="EMBL" id="GIY64961.1"/>
    </source>
</evidence>
<feature type="compositionally biased region" description="Basic and acidic residues" evidence="1">
    <location>
        <begin position="10"/>
        <end position="24"/>
    </location>
</feature>
<gene>
    <name evidence="2" type="ORF">CEXT_738861</name>
</gene>
<comment type="caution">
    <text evidence="2">The sequence shown here is derived from an EMBL/GenBank/DDBJ whole genome shotgun (WGS) entry which is preliminary data.</text>
</comment>
<sequence>MCLAEQLAQEEGRVSTEETPDRRVKATENVPISDDRELRLQLRVNKQHHNGLNPCSAIPLCIQAHRDVNEGDLAVIRNPSPNHNARS</sequence>
<dbReference type="AlphaFoldDB" id="A0AAV4V498"/>